<keyword evidence="2" id="KW-1185">Reference proteome</keyword>
<dbReference type="EMBL" id="JBJQND010000010">
    <property type="protein sequence ID" value="KAL3862967.1"/>
    <property type="molecule type" value="Genomic_DNA"/>
</dbReference>
<gene>
    <name evidence="1" type="ORF">ACJMK2_004750</name>
</gene>
<name>A0ABD3VMZ3_SINWO</name>
<proteinExistence type="predicted"/>
<dbReference type="AlphaFoldDB" id="A0ABD3VMZ3"/>
<evidence type="ECO:0000313" key="2">
    <source>
        <dbReference type="Proteomes" id="UP001634394"/>
    </source>
</evidence>
<sequence length="128" mass="14796">MQIGPSVRPWQPKNEDDSFATLGTHLRELTKTFDLVALYKSVVRVASLRLLRQEETGRFPGGWSTLAARPVALESLEIFGCGLRRRLRPRQGYASLMCRQRLFQRIAAGRIKIRLRSFFVLYIVYKKV</sequence>
<accession>A0ABD3VMZ3</accession>
<dbReference type="Proteomes" id="UP001634394">
    <property type="component" value="Unassembled WGS sequence"/>
</dbReference>
<evidence type="ECO:0000313" key="1">
    <source>
        <dbReference type="EMBL" id="KAL3862967.1"/>
    </source>
</evidence>
<protein>
    <submittedName>
        <fullName evidence="1">Uncharacterized protein</fullName>
    </submittedName>
</protein>
<reference evidence="1 2" key="1">
    <citation type="submission" date="2024-11" db="EMBL/GenBank/DDBJ databases">
        <title>Chromosome-level genome assembly of the freshwater bivalve Anodonta woodiana.</title>
        <authorList>
            <person name="Chen X."/>
        </authorList>
    </citation>
    <scope>NUCLEOTIDE SEQUENCE [LARGE SCALE GENOMIC DNA]</scope>
    <source>
        <strain evidence="1">MN2024</strain>
        <tissue evidence="1">Gills</tissue>
    </source>
</reference>
<comment type="caution">
    <text evidence="1">The sequence shown here is derived from an EMBL/GenBank/DDBJ whole genome shotgun (WGS) entry which is preliminary data.</text>
</comment>
<organism evidence="1 2">
    <name type="scientific">Sinanodonta woodiana</name>
    <name type="common">Chinese pond mussel</name>
    <name type="synonym">Anodonta woodiana</name>
    <dbReference type="NCBI Taxonomy" id="1069815"/>
    <lineage>
        <taxon>Eukaryota</taxon>
        <taxon>Metazoa</taxon>
        <taxon>Spiralia</taxon>
        <taxon>Lophotrochozoa</taxon>
        <taxon>Mollusca</taxon>
        <taxon>Bivalvia</taxon>
        <taxon>Autobranchia</taxon>
        <taxon>Heteroconchia</taxon>
        <taxon>Palaeoheterodonta</taxon>
        <taxon>Unionida</taxon>
        <taxon>Unionoidea</taxon>
        <taxon>Unionidae</taxon>
        <taxon>Unioninae</taxon>
        <taxon>Sinanodonta</taxon>
    </lineage>
</organism>